<protein>
    <submittedName>
        <fullName evidence="5">Threonyl/alanyl tRNA synthetase</fullName>
    </submittedName>
</protein>
<comment type="cofactor">
    <cofactor evidence="1">
        <name>Zn(2+)</name>
        <dbReference type="ChEBI" id="CHEBI:29105"/>
    </cofactor>
</comment>
<evidence type="ECO:0000256" key="2">
    <source>
        <dbReference type="ARBA" id="ARBA00004496"/>
    </source>
</evidence>
<evidence type="ECO:0000256" key="3">
    <source>
        <dbReference type="ARBA" id="ARBA00008429"/>
    </source>
</evidence>
<reference evidence="5" key="2">
    <citation type="submission" date="2023-06" db="EMBL/GenBank/DDBJ databases">
        <authorList>
            <consortium name="Lawrence Berkeley National Laboratory"/>
            <person name="Mondo S.J."/>
            <person name="Hensen N."/>
            <person name="Bonometti L."/>
            <person name="Westerberg I."/>
            <person name="Brannstrom I.O."/>
            <person name="Guillou S."/>
            <person name="Cros-Aarteil S."/>
            <person name="Calhoun S."/>
            <person name="Haridas S."/>
            <person name="Kuo A."/>
            <person name="Pangilinan J."/>
            <person name="Riley R."/>
            <person name="Labutti K."/>
            <person name="Andreopoulos B."/>
            <person name="Lipzen A."/>
            <person name="Chen C."/>
            <person name="Yanf M."/>
            <person name="Daum C."/>
            <person name="Ng V."/>
            <person name="Clum A."/>
            <person name="Steindorff A."/>
            <person name="Ohm R."/>
            <person name="Martin F."/>
            <person name="Silar P."/>
            <person name="Natvig D."/>
            <person name="Lalanne C."/>
            <person name="Gautier V."/>
            <person name="Ament-Velasquez S.L."/>
            <person name="Kruys A."/>
            <person name="Hutchinson M.I."/>
            <person name="Powell A.J."/>
            <person name="Barry K."/>
            <person name="Miller A.N."/>
            <person name="Grigoriev I.V."/>
            <person name="Debuchy R."/>
            <person name="Gladieux P."/>
            <person name="Thoren M.H."/>
            <person name="Johannesson H."/>
        </authorList>
    </citation>
    <scope>NUCLEOTIDE SEQUENCE</scope>
    <source>
        <strain evidence="5">CBS 333.67</strain>
    </source>
</reference>
<keyword evidence="5" id="KW-0030">Aminoacyl-tRNA synthetase</keyword>
<accession>A0AAJ0GRT2</accession>
<dbReference type="GO" id="GO:0005524">
    <property type="term" value="F:ATP binding"/>
    <property type="evidence" value="ECO:0007669"/>
    <property type="project" value="InterPro"/>
</dbReference>
<dbReference type="RefSeq" id="XP_062720721.1">
    <property type="nucleotide sequence ID" value="XM_062869666.1"/>
</dbReference>
<dbReference type="Proteomes" id="UP001273166">
    <property type="component" value="Unassembled WGS sequence"/>
</dbReference>
<keyword evidence="5" id="KW-0436">Ligase</keyword>
<comment type="subcellular location">
    <subcellularLocation>
        <location evidence="2">Cytoplasm</location>
    </subcellularLocation>
</comment>
<dbReference type="Gene3D" id="3.30.980.10">
    <property type="entry name" value="Threonyl-trna Synthetase, Chain A, domain 2"/>
    <property type="match status" value="1"/>
</dbReference>
<dbReference type="PANTHER" id="PTHR43462:SF2">
    <property type="entry name" value="THREONYL AND ALANYL TRNA SYNTHETASE SECOND ADDITIONAL DOMAIN-CONTAINING PROTEIN"/>
    <property type="match status" value="1"/>
</dbReference>
<gene>
    <name evidence="5" type="ORF">B0T15DRAFT_538121</name>
</gene>
<organism evidence="5 6">
    <name type="scientific">Chaetomium strumarium</name>
    <dbReference type="NCBI Taxonomy" id="1170767"/>
    <lineage>
        <taxon>Eukaryota</taxon>
        <taxon>Fungi</taxon>
        <taxon>Dikarya</taxon>
        <taxon>Ascomycota</taxon>
        <taxon>Pezizomycotina</taxon>
        <taxon>Sordariomycetes</taxon>
        <taxon>Sordariomycetidae</taxon>
        <taxon>Sordariales</taxon>
        <taxon>Chaetomiaceae</taxon>
        <taxon>Chaetomium</taxon>
    </lineage>
</organism>
<dbReference type="PROSITE" id="PS50860">
    <property type="entry name" value="AA_TRNA_LIGASE_II_ALA"/>
    <property type="match status" value="1"/>
</dbReference>
<dbReference type="FunFam" id="3.30.980.10:FF:000008">
    <property type="entry name" value="Similar to alanyl-tRNA synthetase"/>
    <property type="match status" value="1"/>
</dbReference>
<evidence type="ECO:0000313" key="6">
    <source>
        <dbReference type="Proteomes" id="UP001273166"/>
    </source>
</evidence>
<reference evidence="5" key="1">
    <citation type="journal article" date="2023" name="Mol. Phylogenet. Evol.">
        <title>Genome-scale phylogeny and comparative genomics of the fungal order Sordariales.</title>
        <authorList>
            <person name="Hensen N."/>
            <person name="Bonometti L."/>
            <person name="Westerberg I."/>
            <person name="Brannstrom I.O."/>
            <person name="Guillou S."/>
            <person name="Cros-Aarteil S."/>
            <person name="Calhoun S."/>
            <person name="Haridas S."/>
            <person name="Kuo A."/>
            <person name="Mondo S."/>
            <person name="Pangilinan J."/>
            <person name="Riley R."/>
            <person name="LaButti K."/>
            <person name="Andreopoulos B."/>
            <person name="Lipzen A."/>
            <person name="Chen C."/>
            <person name="Yan M."/>
            <person name="Daum C."/>
            <person name="Ng V."/>
            <person name="Clum A."/>
            <person name="Steindorff A."/>
            <person name="Ohm R.A."/>
            <person name="Martin F."/>
            <person name="Silar P."/>
            <person name="Natvig D.O."/>
            <person name="Lalanne C."/>
            <person name="Gautier V."/>
            <person name="Ament-Velasquez S.L."/>
            <person name="Kruys A."/>
            <person name="Hutchinson M.I."/>
            <person name="Powell A.J."/>
            <person name="Barry K."/>
            <person name="Miller A.N."/>
            <person name="Grigoriev I.V."/>
            <person name="Debuchy R."/>
            <person name="Gladieux P."/>
            <person name="Hiltunen Thoren M."/>
            <person name="Johannesson H."/>
        </authorList>
    </citation>
    <scope>NUCLEOTIDE SEQUENCE</scope>
    <source>
        <strain evidence="5">CBS 333.67</strain>
    </source>
</reference>
<comment type="similarity">
    <text evidence="3">Belongs to the class-II aminoacyl-tRNA synthetase family. Alax-L subfamily.</text>
</comment>
<proteinExistence type="inferred from homology"/>
<evidence type="ECO:0000313" key="5">
    <source>
        <dbReference type="EMBL" id="KAK3304941.1"/>
    </source>
</evidence>
<dbReference type="EMBL" id="JAUDZG010000005">
    <property type="protein sequence ID" value="KAK3304941.1"/>
    <property type="molecule type" value="Genomic_DNA"/>
</dbReference>
<name>A0AAJ0GRT2_9PEZI</name>
<comment type="caution">
    <text evidence="5">The sequence shown here is derived from an EMBL/GenBank/DDBJ whole genome shotgun (WGS) entry which is preliminary data.</text>
</comment>
<sequence length="303" mass="33469">MQSVHLGSYNFGLPTLIKITQDGNNLIMTTMQRTYLAFQHNCRLSTLQATVTAIKTVASLEEPNRSLFKQAKDDDHVVITDSTIFHPQGGGQPSDVGHMTSGAGARFDVHMVRMSAAAQGEVLHFGRFADADADAASVFRPGETVTQVIDAEKRLLYSRYHTAGHVLGAAVRHLVEKEVAGFDETKASHFPDSASCEFQGLIDSKWKDAIQQRVDEYVEKDMAVEIDWWDEDDFRANGMERLIPDRAALGMADGEKFRVVKIVGAETYPCGGTHVQSTRQCGRTMVKKISRAKGTSRVGYFLP</sequence>
<keyword evidence="6" id="KW-1185">Reference proteome</keyword>
<dbReference type="Gene3D" id="2.40.30.130">
    <property type="match status" value="1"/>
</dbReference>
<dbReference type="InterPro" id="IPR012947">
    <property type="entry name" value="tRNA_SAD"/>
</dbReference>
<feature type="domain" description="Alanyl-transfer RNA synthetases family profile" evidence="4">
    <location>
        <begin position="35"/>
        <end position="282"/>
    </location>
</feature>
<dbReference type="GO" id="GO:0004813">
    <property type="term" value="F:alanine-tRNA ligase activity"/>
    <property type="evidence" value="ECO:0007669"/>
    <property type="project" value="InterPro"/>
</dbReference>
<dbReference type="FunFam" id="2.40.30.130:FF:000018">
    <property type="entry name" value="Alanyl-tRNA synthetase, putative"/>
    <property type="match status" value="1"/>
</dbReference>
<dbReference type="GO" id="GO:0006419">
    <property type="term" value="P:alanyl-tRNA aminoacylation"/>
    <property type="evidence" value="ECO:0007669"/>
    <property type="project" value="InterPro"/>
</dbReference>
<dbReference type="InterPro" id="IPR051335">
    <property type="entry name" value="Alanyl-tRNA_Editing_Enzymes"/>
</dbReference>
<dbReference type="InterPro" id="IPR018163">
    <property type="entry name" value="Thr/Ala-tRNA-synth_IIc_edit"/>
</dbReference>
<dbReference type="SUPFAM" id="SSF55186">
    <property type="entry name" value="ThrRS/AlaRS common domain"/>
    <property type="match status" value="1"/>
</dbReference>
<dbReference type="GO" id="GO:0003676">
    <property type="term" value="F:nucleic acid binding"/>
    <property type="evidence" value="ECO:0007669"/>
    <property type="project" value="InterPro"/>
</dbReference>
<dbReference type="GeneID" id="87888495"/>
<dbReference type="AlphaFoldDB" id="A0AAJ0GRT2"/>
<dbReference type="InterPro" id="IPR009000">
    <property type="entry name" value="Transl_B-barrel_sf"/>
</dbReference>
<dbReference type="GO" id="GO:0005737">
    <property type="term" value="C:cytoplasm"/>
    <property type="evidence" value="ECO:0007669"/>
    <property type="project" value="UniProtKB-SubCell"/>
</dbReference>
<dbReference type="PANTHER" id="PTHR43462">
    <property type="entry name" value="ALANYL-TRNA EDITING PROTEIN"/>
    <property type="match status" value="1"/>
</dbReference>
<dbReference type="InterPro" id="IPR018165">
    <property type="entry name" value="Ala-tRNA-synth_IIc_core"/>
</dbReference>
<dbReference type="Pfam" id="PF07973">
    <property type="entry name" value="tRNA_SAD"/>
    <property type="match status" value="1"/>
</dbReference>
<evidence type="ECO:0000259" key="4">
    <source>
        <dbReference type="PROSITE" id="PS50860"/>
    </source>
</evidence>
<dbReference type="SMART" id="SM00863">
    <property type="entry name" value="tRNA_SAD"/>
    <property type="match status" value="1"/>
</dbReference>
<evidence type="ECO:0000256" key="1">
    <source>
        <dbReference type="ARBA" id="ARBA00001947"/>
    </source>
</evidence>
<dbReference type="SUPFAM" id="SSF50447">
    <property type="entry name" value="Translation proteins"/>
    <property type="match status" value="1"/>
</dbReference>